<feature type="region of interest" description="Disordered" evidence="1">
    <location>
        <begin position="1"/>
        <end position="47"/>
    </location>
</feature>
<comment type="caution">
    <text evidence="2">The sequence shown here is derived from an EMBL/GenBank/DDBJ whole genome shotgun (WGS) entry which is preliminary data.</text>
</comment>
<dbReference type="EMBL" id="BMAW01039463">
    <property type="protein sequence ID" value="GFU55932.1"/>
    <property type="molecule type" value="Genomic_DNA"/>
</dbReference>
<evidence type="ECO:0000256" key="1">
    <source>
        <dbReference type="SAM" id="MobiDB-lite"/>
    </source>
</evidence>
<feature type="compositionally biased region" description="Polar residues" evidence="1">
    <location>
        <begin position="24"/>
        <end position="47"/>
    </location>
</feature>
<name>A0A8X6UMK4_NEPPI</name>
<protein>
    <submittedName>
        <fullName evidence="2">Uncharacterized protein</fullName>
    </submittedName>
</protein>
<evidence type="ECO:0000313" key="2">
    <source>
        <dbReference type="EMBL" id="GFU55932.1"/>
    </source>
</evidence>
<dbReference type="AlphaFoldDB" id="A0A8X6UMK4"/>
<gene>
    <name evidence="2" type="ORF">NPIL_271631</name>
</gene>
<reference evidence="2" key="1">
    <citation type="submission" date="2020-08" db="EMBL/GenBank/DDBJ databases">
        <title>Multicomponent nature underlies the extraordinary mechanical properties of spider dragline silk.</title>
        <authorList>
            <person name="Kono N."/>
            <person name="Nakamura H."/>
            <person name="Mori M."/>
            <person name="Yoshida Y."/>
            <person name="Ohtoshi R."/>
            <person name="Malay A.D."/>
            <person name="Moran D.A.P."/>
            <person name="Tomita M."/>
            <person name="Numata K."/>
            <person name="Arakawa K."/>
        </authorList>
    </citation>
    <scope>NUCLEOTIDE SEQUENCE</scope>
</reference>
<sequence length="80" mass="8838">MRGGRQEVSQNTGLPNTELEKDAITSNGISQQSTLSQLADPTKNTAVTTSIKYPVKERGIESPVVQKRVCENPDYYEIIL</sequence>
<dbReference type="Proteomes" id="UP000887013">
    <property type="component" value="Unassembled WGS sequence"/>
</dbReference>
<keyword evidence="3" id="KW-1185">Reference proteome</keyword>
<accession>A0A8X6UMK4</accession>
<evidence type="ECO:0000313" key="3">
    <source>
        <dbReference type="Proteomes" id="UP000887013"/>
    </source>
</evidence>
<organism evidence="2 3">
    <name type="scientific">Nephila pilipes</name>
    <name type="common">Giant wood spider</name>
    <name type="synonym">Nephila maculata</name>
    <dbReference type="NCBI Taxonomy" id="299642"/>
    <lineage>
        <taxon>Eukaryota</taxon>
        <taxon>Metazoa</taxon>
        <taxon>Ecdysozoa</taxon>
        <taxon>Arthropoda</taxon>
        <taxon>Chelicerata</taxon>
        <taxon>Arachnida</taxon>
        <taxon>Araneae</taxon>
        <taxon>Araneomorphae</taxon>
        <taxon>Entelegynae</taxon>
        <taxon>Araneoidea</taxon>
        <taxon>Nephilidae</taxon>
        <taxon>Nephila</taxon>
    </lineage>
</organism>
<proteinExistence type="predicted"/>